<dbReference type="AlphaFoldDB" id="A0AA94R477"/>
<name>A0AA94R477_9MYCO</name>
<evidence type="ECO:0000313" key="3">
    <source>
        <dbReference type="Proteomes" id="UP000309984"/>
    </source>
</evidence>
<accession>A0AA94R477</accession>
<dbReference type="Proteomes" id="UP000309984">
    <property type="component" value="Unassembled WGS sequence"/>
</dbReference>
<protein>
    <recommendedName>
        <fullName evidence="1">RmlD-like substrate binding domain-containing protein</fullName>
    </recommendedName>
</protein>
<sequence length="77" mass="8576">MESWAEIARRIFTITGHDPSRVRDVSTEDYFATAQAPFAPRPHNSALDLTKVEATGFEPAFYTDQLADYLSPTPEAS</sequence>
<dbReference type="Pfam" id="PF04321">
    <property type="entry name" value="RmlD_sub_bind"/>
    <property type="match status" value="1"/>
</dbReference>
<organism evidence="2 3">
    <name type="scientific">Mycolicibacterium phocaicum</name>
    <dbReference type="NCBI Taxonomy" id="319706"/>
    <lineage>
        <taxon>Bacteria</taxon>
        <taxon>Bacillati</taxon>
        <taxon>Actinomycetota</taxon>
        <taxon>Actinomycetes</taxon>
        <taxon>Mycobacteriales</taxon>
        <taxon>Mycobacteriaceae</taxon>
        <taxon>Mycolicibacterium</taxon>
    </lineage>
</organism>
<dbReference type="InterPro" id="IPR036291">
    <property type="entry name" value="NAD(P)-bd_dom_sf"/>
</dbReference>
<dbReference type="EMBL" id="POTM01000070">
    <property type="protein sequence ID" value="TLH58309.1"/>
    <property type="molecule type" value="Genomic_DNA"/>
</dbReference>
<dbReference type="InterPro" id="IPR029903">
    <property type="entry name" value="RmlD-like-bd"/>
</dbReference>
<evidence type="ECO:0000313" key="2">
    <source>
        <dbReference type="EMBL" id="TLH58309.1"/>
    </source>
</evidence>
<gene>
    <name evidence="2" type="ORF">C1S79_27920</name>
</gene>
<dbReference type="Gene3D" id="3.90.25.10">
    <property type="entry name" value="UDP-galactose 4-epimerase, domain 1"/>
    <property type="match status" value="1"/>
</dbReference>
<dbReference type="RefSeq" id="WP_138251353.1">
    <property type="nucleotide sequence ID" value="NZ_POTM01000070.1"/>
</dbReference>
<comment type="caution">
    <text evidence="2">The sequence shown here is derived from an EMBL/GenBank/DDBJ whole genome shotgun (WGS) entry which is preliminary data.</text>
</comment>
<reference evidence="2 3" key="1">
    <citation type="submission" date="2018-01" db="EMBL/GenBank/DDBJ databases">
        <title>Comparative genomics of Mycobacterium mucogenicum and Mycobacterium neoaurum clade members emphasizing tRNA and non-coding RNA.</title>
        <authorList>
            <person name="Behra P.R.K."/>
            <person name="Pettersson B.M.F."/>
            <person name="Das S."/>
            <person name="Dasgupta S."/>
            <person name="Kirsebom L.A."/>
        </authorList>
    </citation>
    <scope>NUCLEOTIDE SEQUENCE [LARGE SCALE GENOMIC DNA]</scope>
    <source>
        <strain evidence="2 3">DSM 45104</strain>
    </source>
</reference>
<keyword evidence="3" id="KW-1185">Reference proteome</keyword>
<evidence type="ECO:0000259" key="1">
    <source>
        <dbReference type="Pfam" id="PF04321"/>
    </source>
</evidence>
<feature type="domain" description="RmlD-like substrate binding" evidence="1">
    <location>
        <begin position="3"/>
        <end position="71"/>
    </location>
</feature>
<dbReference type="SUPFAM" id="SSF51735">
    <property type="entry name" value="NAD(P)-binding Rossmann-fold domains"/>
    <property type="match status" value="1"/>
</dbReference>
<proteinExistence type="predicted"/>